<dbReference type="SUPFAM" id="SSF52833">
    <property type="entry name" value="Thioredoxin-like"/>
    <property type="match status" value="1"/>
</dbReference>
<name>A0A7Z0C172_9ACTN</name>
<gene>
    <name evidence="1" type="ORF">BKA05_001005</name>
</gene>
<dbReference type="EMBL" id="JACBZI010000001">
    <property type="protein sequence ID" value="NYI09490.1"/>
    <property type="molecule type" value="Genomic_DNA"/>
</dbReference>
<dbReference type="Proteomes" id="UP000537326">
    <property type="component" value="Unassembled WGS sequence"/>
</dbReference>
<dbReference type="AlphaFoldDB" id="A0A7Z0C172"/>
<comment type="caution">
    <text evidence="1">The sequence shown here is derived from an EMBL/GenBank/DDBJ whole genome shotgun (WGS) entry which is preliminary data.</text>
</comment>
<evidence type="ECO:0000313" key="2">
    <source>
        <dbReference type="Proteomes" id="UP000537326"/>
    </source>
</evidence>
<accession>A0A7Z0C172</accession>
<evidence type="ECO:0000313" key="1">
    <source>
        <dbReference type="EMBL" id="NYI09490.1"/>
    </source>
</evidence>
<organism evidence="1 2">
    <name type="scientific">Nocardioides marinus</name>
    <dbReference type="NCBI Taxonomy" id="374514"/>
    <lineage>
        <taxon>Bacteria</taxon>
        <taxon>Bacillati</taxon>
        <taxon>Actinomycetota</taxon>
        <taxon>Actinomycetes</taxon>
        <taxon>Propionibacteriales</taxon>
        <taxon>Nocardioidaceae</taxon>
        <taxon>Nocardioides</taxon>
    </lineage>
</organism>
<protein>
    <submittedName>
        <fullName evidence="1">Uncharacterized protein</fullName>
    </submittedName>
</protein>
<proteinExistence type="predicted"/>
<keyword evidence="2" id="KW-1185">Reference proteome</keyword>
<dbReference type="RefSeq" id="WP_218842301.1">
    <property type="nucleotide sequence ID" value="NZ_BAAAPP010000012.1"/>
</dbReference>
<reference evidence="1 2" key="1">
    <citation type="submission" date="2020-07" db="EMBL/GenBank/DDBJ databases">
        <title>Sequencing the genomes of 1000 actinobacteria strains.</title>
        <authorList>
            <person name="Klenk H.-P."/>
        </authorList>
    </citation>
    <scope>NUCLEOTIDE SEQUENCE [LARGE SCALE GENOMIC DNA]</scope>
    <source>
        <strain evidence="1 2">DSM 18248</strain>
    </source>
</reference>
<dbReference type="InterPro" id="IPR036249">
    <property type="entry name" value="Thioredoxin-like_sf"/>
</dbReference>
<dbReference type="Gene3D" id="3.40.30.10">
    <property type="entry name" value="Glutaredoxin"/>
    <property type="match status" value="1"/>
</dbReference>
<sequence length="231" mass="24619">MATTAVRRERSGMSESGPEPGWFVGLLLRRRGVVLLVALLLMALAGVAGRDAGDKLVSGAYLDPSAESQQAAELLTHQFPGDPPNLVLIVETTTGTLNSSEVAQSGRALTEQLAETPGVAGVQSYWTTPDPALRGADDRSADVTVLPIVMNTREQITADMTANGVTTPFLLDDGTVSEAYGTLGKGMHAGLPGHSFVLIDRQGRQRWYGEYPSMWLAPQDLLDEIRSNLSA</sequence>